<dbReference type="CDD" id="cd02440">
    <property type="entry name" value="AdoMet_MTases"/>
    <property type="match status" value="1"/>
</dbReference>
<evidence type="ECO:0000259" key="2">
    <source>
        <dbReference type="Pfam" id="PF08242"/>
    </source>
</evidence>
<organism evidence="3">
    <name type="scientific">Sinorhizobium medicae</name>
    <dbReference type="NCBI Taxonomy" id="110321"/>
    <lineage>
        <taxon>Bacteria</taxon>
        <taxon>Pseudomonadati</taxon>
        <taxon>Pseudomonadota</taxon>
        <taxon>Alphaproteobacteria</taxon>
        <taxon>Hyphomicrobiales</taxon>
        <taxon>Rhizobiaceae</taxon>
        <taxon>Sinorhizobium/Ensifer group</taxon>
        <taxon>Sinorhizobium</taxon>
    </lineage>
</organism>
<dbReference type="EMBL" id="CABFNB010000084">
    <property type="protein sequence ID" value="VTZ60767.1"/>
    <property type="molecule type" value="Genomic_DNA"/>
</dbReference>
<dbReference type="Gene3D" id="1.25.40.10">
    <property type="entry name" value="Tetratricopeptide repeat domain"/>
    <property type="match status" value="1"/>
</dbReference>
<evidence type="ECO:0000313" key="3">
    <source>
        <dbReference type="EMBL" id="VTZ60767.1"/>
    </source>
</evidence>
<dbReference type="InterPro" id="IPR029063">
    <property type="entry name" value="SAM-dependent_MTases_sf"/>
</dbReference>
<accession>A0A508WTA1</accession>
<proteinExistence type="predicted"/>
<dbReference type="PANTHER" id="PTHR43861">
    <property type="entry name" value="TRANS-ACONITATE 2-METHYLTRANSFERASE-RELATED"/>
    <property type="match status" value="1"/>
</dbReference>
<dbReference type="PANTHER" id="PTHR43861:SF1">
    <property type="entry name" value="TRANS-ACONITATE 2-METHYLTRANSFERASE"/>
    <property type="match status" value="1"/>
</dbReference>
<dbReference type="InterPro" id="IPR019734">
    <property type="entry name" value="TPR_rpt"/>
</dbReference>
<dbReference type="Pfam" id="PF08242">
    <property type="entry name" value="Methyltransf_12"/>
    <property type="match status" value="1"/>
</dbReference>
<keyword evidence="3" id="KW-0808">Transferase</keyword>
<gene>
    <name evidence="3" type="ORF">EMEDMD4_20009</name>
</gene>
<dbReference type="GO" id="GO:0032259">
    <property type="term" value="P:methylation"/>
    <property type="evidence" value="ECO:0007669"/>
    <property type="project" value="UniProtKB-KW"/>
</dbReference>
<sequence length="338" mass="36837">MCSFENPLVFCFIRRQKRPSQPSRIFMTFNQLSSGDLIADRRADYAKMLADAGDAPGAAELMAQALELAPDWAAGWFRLADYEEKSGRKEAAVDALRHTLRLNPEDIFGASLKLALLGATDTPEQPPSVYVERLFDDYAERFDQALVEKLDYSVPEKLAALIARMTDGGHFRRVADLGCGTGLFGERIRARAEILEGFDLSANMLAKAEAKGIYDRLGQADLSLVPEDSGVFGALSEQRADLVSAADVMMYLGTLESVFVIADRLLAPGALFAFSVEDAGASGGFVLRPSLRYAHTKDYVASLCFDNGLSMIAVEHTVIRRDAGQPVAGILFLARKPA</sequence>
<protein>
    <submittedName>
        <fullName evidence="3">Methyltransferase type 12</fullName>
    </submittedName>
</protein>
<keyword evidence="1" id="KW-0802">TPR repeat</keyword>
<dbReference type="PROSITE" id="PS50005">
    <property type="entry name" value="TPR"/>
    <property type="match status" value="1"/>
</dbReference>
<keyword evidence="3" id="KW-0489">Methyltransferase</keyword>
<dbReference type="Gene3D" id="3.40.50.150">
    <property type="entry name" value="Vaccinia Virus protein VP39"/>
    <property type="match status" value="1"/>
</dbReference>
<dbReference type="GO" id="GO:0008168">
    <property type="term" value="F:methyltransferase activity"/>
    <property type="evidence" value="ECO:0007669"/>
    <property type="project" value="UniProtKB-KW"/>
</dbReference>
<feature type="domain" description="Methyltransferase type 12" evidence="2">
    <location>
        <begin position="176"/>
        <end position="272"/>
    </location>
</feature>
<evidence type="ECO:0000256" key="1">
    <source>
        <dbReference type="PROSITE-ProRule" id="PRU00339"/>
    </source>
</evidence>
<dbReference type="Proteomes" id="UP000507954">
    <property type="component" value="Unassembled WGS sequence"/>
</dbReference>
<name>A0A508WTA1_9HYPH</name>
<dbReference type="SUPFAM" id="SSF53335">
    <property type="entry name" value="S-adenosyl-L-methionine-dependent methyltransferases"/>
    <property type="match status" value="1"/>
</dbReference>
<dbReference type="InterPro" id="IPR011990">
    <property type="entry name" value="TPR-like_helical_dom_sf"/>
</dbReference>
<dbReference type="OMA" id="WYRLATY"/>
<feature type="repeat" description="TPR" evidence="1">
    <location>
        <begin position="73"/>
        <end position="106"/>
    </location>
</feature>
<dbReference type="AlphaFoldDB" id="A0A508WTA1"/>
<dbReference type="InterPro" id="IPR013217">
    <property type="entry name" value="Methyltransf_12"/>
</dbReference>
<dbReference type="SUPFAM" id="SSF48452">
    <property type="entry name" value="TPR-like"/>
    <property type="match status" value="1"/>
</dbReference>
<reference evidence="3" key="1">
    <citation type="submission" date="2019-06" db="EMBL/GenBank/DDBJ databases">
        <authorList>
            <person name="Le Quere A."/>
            <person name="Colella S."/>
        </authorList>
    </citation>
    <scope>NUCLEOTIDE SEQUENCE</scope>
    <source>
        <strain evidence="3">EmedicaeMD41</strain>
    </source>
</reference>